<keyword evidence="3" id="KW-0815">Transposition</keyword>
<dbReference type="GO" id="GO:0004803">
    <property type="term" value="F:transposase activity"/>
    <property type="evidence" value="ECO:0007669"/>
    <property type="project" value="InterPro"/>
</dbReference>
<dbReference type="Proteomes" id="UP000479639">
    <property type="component" value="Unassembled WGS sequence"/>
</dbReference>
<sequence length="370" mass="42459">MASPRCGVCGAPMRKNGKTSAGTQRWRCGACGSSAVRKIDSRAKWLGRFAGWLLGKLAQSELRMNPRLFRKKTSDFWKIWPIIPICDEVHHVVYMDGIWLSRKCVILIACTDDYVIGCHLARSENSRDWGCLMRRIAPPDVLVCDGGGGIEKARRAAWPHTKVQRCTFHAFCQVRRCTTTRPKTQAGVDLYALAKDLMHIGSLQESAEWLASFHRWCSDYEAFLKERGDDKKHYRHERLRKARKGLVALCNAGTLFTYLDEELLEDGPVPSMSNKIENLNGRIRRMLVNHRGMNIDHRIKAIFWFCYMESEYPKGFAEMLRSFPDDDKVRAWRMQAAKAKGDETGEPARWGEGLVWSEFHHETPYPYGVD</sequence>
<comment type="function">
    <text evidence="1">Required for the transposition of the insertion element.</text>
</comment>
<evidence type="ECO:0000256" key="2">
    <source>
        <dbReference type="ARBA" id="ARBA00010961"/>
    </source>
</evidence>
<accession>A0A7C8FJZ4</accession>
<evidence type="ECO:0000313" key="6">
    <source>
        <dbReference type="EMBL" id="KAB1635432.1"/>
    </source>
</evidence>
<dbReference type="GO" id="GO:0006313">
    <property type="term" value="P:DNA transposition"/>
    <property type="evidence" value="ECO:0007669"/>
    <property type="project" value="InterPro"/>
</dbReference>
<gene>
    <name evidence="6" type="ORF">F8D48_11430</name>
</gene>
<protein>
    <submittedName>
        <fullName evidence="6">IS1249 family transposase</fullName>
    </submittedName>
</protein>
<dbReference type="NCBIfam" id="NF033544">
    <property type="entry name" value="transpos_IS1249"/>
    <property type="match status" value="1"/>
</dbReference>
<evidence type="ECO:0000256" key="5">
    <source>
        <dbReference type="ARBA" id="ARBA00023172"/>
    </source>
</evidence>
<dbReference type="GO" id="GO:0003677">
    <property type="term" value="F:DNA binding"/>
    <property type="evidence" value="ECO:0007669"/>
    <property type="project" value="UniProtKB-KW"/>
</dbReference>
<organism evidence="6 7">
    <name type="scientific">Adlercreutzia muris</name>
    <dbReference type="NCBI Taxonomy" id="1796610"/>
    <lineage>
        <taxon>Bacteria</taxon>
        <taxon>Bacillati</taxon>
        <taxon>Actinomycetota</taxon>
        <taxon>Coriobacteriia</taxon>
        <taxon>Eggerthellales</taxon>
        <taxon>Eggerthellaceae</taxon>
        <taxon>Adlercreutzia</taxon>
    </lineage>
</organism>
<comment type="caution">
    <text evidence="6">The sequence shown here is derived from an EMBL/GenBank/DDBJ whole genome shotgun (WGS) entry which is preliminary data.</text>
</comment>
<evidence type="ECO:0000256" key="1">
    <source>
        <dbReference type="ARBA" id="ARBA00002190"/>
    </source>
</evidence>
<proteinExistence type="inferred from homology"/>
<dbReference type="PROSITE" id="PS01007">
    <property type="entry name" value="TRANSPOSASE_MUTATOR"/>
    <property type="match status" value="1"/>
</dbReference>
<dbReference type="AlphaFoldDB" id="A0A7C8FJZ4"/>
<keyword evidence="7" id="KW-1185">Reference proteome</keyword>
<reference evidence="6 7" key="1">
    <citation type="submission" date="2019-09" db="EMBL/GenBank/DDBJ databases">
        <title>Whole genome shotgun sequencing (WGS) of Ellagibacter isourolithinifaciens DSM 104140(T) and Adlercreutzia muris DSM 29508(T).</title>
        <authorList>
            <person name="Stoll D.A."/>
            <person name="Danylec N."/>
            <person name="Huch M."/>
        </authorList>
    </citation>
    <scope>NUCLEOTIDE SEQUENCE [LARGE SCALE GENOMIC DNA]</scope>
    <source>
        <strain evidence="6 7">DSM 29508</strain>
    </source>
</reference>
<dbReference type="RefSeq" id="WP_135970355.1">
    <property type="nucleotide sequence ID" value="NZ_JANJZI010000033.1"/>
</dbReference>
<evidence type="ECO:0000256" key="4">
    <source>
        <dbReference type="ARBA" id="ARBA00023125"/>
    </source>
</evidence>
<comment type="similarity">
    <text evidence="2">Belongs to the transposase mutator family.</text>
</comment>
<dbReference type="InterPro" id="IPR048004">
    <property type="entry name" value="IS1249_transpos"/>
</dbReference>
<keyword evidence="5" id="KW-0233">DNA recombination</keyword>
<evidence type="ECO:0000313" key="7">
    <source>
        <dbReference type="Proteomes" id="UP000479639"/>
    </source>
</evidence>
<dbReference type="InterPro" id="IPR001207">
    <property type="entry name" value="Transposase_mutator"/>
</dbReference>
<name>A0A7C8FJZ4_9ACTN</name>
<dbReference type="EMBL" id="WAJS01000078">
    <property type="protein sequence ID" value="KAB1635432.1"/>
    <property type="molecule type" value="Genomic_DNA"/>
</dbReference>
<keyword evidence="4" id="KW-0238">DNA-binding</keyword>
<evidence type="ECO:0000256" key="3">
    <source>
        <dbReference type="ARBA" id="ARBA00022578"/>
    </source>
</evidence>